<evidence type="ECO:0000256" key="6">
    <source>
        <dbReference type="ARBA" id="ARBA00022597"/>
    </source>
</evidence>
<dbReference type="InterPro" id="IPR035906">
    <property type="entry name" value="MetI-like_sf"/>
</dbReference>
<keyword evidence="8 11" id="KW-1133">Transmembrane helix</keyword>
<comment type="function">
    <text evidence="1">Part of the ABC transporter complex MalEFGK involved in maltose/maltodextrin import. Probably responsible for the translocation of the substrate across the membrane.</text>
</comment>
<evidence type="ECO:0000256" key="7">
    <source>
        <dbReference type="ARBA" id="ARBA00022692"/>
    </source>
</evidence>
<dbReference type="OrthoDB" id="9815445at2"/>
<evidence type="ECO:0000256" key="3">
    <source>
        <dbReference type="ARBA" id="ARBA00009047"/>
    </source>
</evidence>
<sequence length="276" mass="29834">MSRRANPRHEAFLDWVTAIAVFLLLSPIAWVFLASVRPDRDIMSASLVPTSVTFVHFLSLFQRTDFMIALANSLVVGIVVALLTVAIAVPASYSISRFRYVGRDVMAALILGTQMLPGVAVMVPIVVIVRSLGLTNTLTALIFIHLALGLPIAVWMLRGYIDSVPRELEEAAMIDGTGQIGAMLRITFPLIRPAVVAVGTFAFVLSWGEYLMALALISKTEVKTLPLALQTLFDPYSFSWGEVMAGGVVIALPTIVLFLMFRNQLVGGLTSGGVKG</sequence>
<comment type="subcellular location">
    <subcellularLocation>
        <location evidence="2 11">Cell membrane</location>
        <topology evidence="2 11">Multi-pass membrane protein</topology>
    </subcellularLocation>
</comment>
<keyword evidence="4 11" id="KW-0813">Transport</keyword>
<evidence type="ECO:0000256" key="5">
    <source>
        <dbReference type="ARBA" id="ARBA00022475"/>
    </source>
</evidence>
<feature type="domain" description="ABC transmembrane type-1" evidence="12">
    <location>
        <begin position="70"/>
        <end position="261"/>
    </location>
</feature>
<evidence type="ECO:0000256" key="1">
    <source>
        <dbReference type="ARBA" id="ARBA00002264"/>
    </source>
</evidence>
<keyword evidence="7 11" id="KW-0812">Transmembrane</keyword>
<dbReference type="PROSITE" id="PS50928">
    <property type="entry name" value="ABC_TM1"/>
    <property type="match status" value="1"/>
</dbReference>
<comment type="similarity">
    <text evidence="3">Belongs to the binding-protein-dependent transport system permease family. MalFG subfamily.</text>
</comment>
<feature type="transmembrane region" description="Helical" evidence="11">
    <location>
        <begin position="138"/>
        <end position="157"/>
    </location>
</feature>
<feature type="transmembrane region" description="Helical" evidence="11">
    <location>
        <begin position="105"/>
        <end position="132"/>
    </location>
</feature>
<evidence type="ECO:0000256" key="9">
    <source>
        <dbReference type="ARBA" id="ARBA00023136"/>
    </source>
</evidence>
<dbReference type="InterPro" id="IPR000515">
    <property type="entry name" value="MetI-like"/>
</dbReference>
<dbReference type="InterPro" id="IPR050901">
    <property type="entry name" value="BP-dep_ABC_trans_perm"/>
</dbReference>
<evidence type="ECO:0000259" key="12">
    <source>
        <dbReference type="PROSITE" id="PS50928"/>
    </source>
</evidence>
<dbReference type="GO" id="GO:0055085">
    <property type="term" value="P:transmembrane transport"/>
    <property type="evidence" value="ECO:0007669"/>
    <property type="project" value="InterPro"/>
</dbReference>
<evidence type="ECO:0000313" key="13">
    <source>
        <dbReference type="EMBL" id="PIP01232.1"/>
    </source>
</evidence>
<feature type="transmembrane region" description="Helical" evidence="11">
    <location>
        <begin position="12"/>
        <end position="33"/>
    </location>
</feature>
<proteinExistence type="inferred from homology"/>
<keyword evidence="14" id="KW-1185">Reference proteome</keyword>
<dbReference type="GO" id="GO:0005886">
    <property type="term" value="C:plasma membrane"/>
    <property type="evidence" value="ECO:0007669"/>
    <property type="project" value="UniProtKB-SubCell"/>
</dbReference>
<keyword evidence="5" id="KW-1003">Cell membrane</keyword>
<dbReference type="RefSeq" id="WP_100079169.1">
    <property type="nucleotide sequence ID" value="NZ_NQVN01000001.1"/>
</dbReference>
<dbReference type="Pfam" id="PF00528">
    <property type="entry name" value="BPD_transp_1"/>
    <property type="match status" value="1"/>
</dbReference>
<protein>
    <recommendedName>
        <fullName evidence="10">Maltose/maltodextrin transport system permease protein MalG</fullName>
    </recommendedName>
</protein>
<dbReference type="PANTHER" id="PTHR32243">
    <property type="entry name" value="MALTOSE TRANSPORT SYSTEM PERMEASE-RELATED"/>
    <property type="match status" value="1"/>
</dbReference>
<feature type="transmembrane region" description="Helical" evidence="11">
    <location>
        <begin position="238"/>
        <end position="261"/>
    </location>
</feature>
<evidence type="ECO:0000256" key="4">
    <source>
        <dbReference type="ARBA" id="ARBA00022448"/>
    </source>
</evidence>
<dbReference type="AlphaFoldDB" id="A0A2G9X2N5"/>
<evidence type="ECO:0000313" key="14">
    <source>
        <dbReference type="Proteomes" id="UP000231070"/>
    </source>
</evidence>
<dbReference type="SUPFAM" id="SSF161098">
    <property type="entry name" value="MetI-like"/>
    <property type="match status" value="1"/>
</dbReference>
<dbReference type="Gene3D" id="1.10.3720.10">
    <property type="entry name" value="MetI-like"/>
    <property type="match status" value="1"/>
</dbReference>
<dbReference type="PANTHER" id="PTHR32243:SF50">
    <property type="entry name" value="MALTOSE_MALTODEXTRIN TRANSPORT SYSTEM PERMEASE PROTEIN MALG"/>
    <property type="match status" value="1"/>
</dbReference>
<reference evidence="13 14" key="1">
    <citation type="submission" date="2017-08" db="EMBL/GenBank/DDBJ databases">
        <title>Pleomorphomonas carboxidotrophicus sp. nov., a new mesophilic hydrogenogenic carboxidotroph.</title>
        <authorList>
            <person name="Esquivel-Elizondo S."/>
            <person name="Krajmalnik-Brown R."/>
            <person name="Maldonado J."/>
        </authorList>
    </citation>
    <scope>NUCLEOTIDE SEQUENCE [LARGE SCALE GENOMIC DNA]</scope>
    <source>
        <strain evidence="13 14">SVCO-16</strain>
    </source>
</reference>
<evidence type="ECO:0000256" key="8">
    <source>
        <dbReference type="ARBA" id="ARBA00022989"/>
    </source>
</evidence>
<name>A0A2G9X2N5_9HYPH</name>
<comment type="caution">
    <text evidence="13">The sequence shown here is derived from an EMBL/GenBank/DDBJ whole genome shotgun (WGS) entry which is preliminary data.</text>
</comment>
<dbReference type="Proteomes" id="UP000231070">
    <property type="component" value="Unassembled WGS sequence"/>
</dbReference>
<keyword evidence="6" id="KW-0762">Sugar transport</keyword>
<feature type="transmembrane region" description="Helical" evidence="11">
    <location>
        <begin position="66"/>
        <end position="93"/>
    </location>
</feature>
<gene>
    <name evidence="13" type="ORF">CJ014_03920</name>
</gene>
<keyword evidence="9 11" id="KW-0472">Membrane</keyword>
<feature type="transmembrane region" description="Helical" evidence="11">
    <location>
        <begin position="194"/>
        <end position="218"/>
    </location>
</feature>
<dbReference type="CDD" id="cd06261">
    <property type="entry name" value="TM_PBP2"/>
    <property type="match status" value="1"/>
</dbReference>
<dbReference type="EMBL" id="NQVN01000001">
    <property type="protein sequence ID" value="PIP01232.1"/>
    <property type="molecule type" value="Genomic_DNA"/>
</dbReference>
<evidence type="ECO:0000256" key="10">
    <source>
        <dbReference type="ARBA" id="ARBA00041109"/>
    </source>
</evidence>
<evidence type="ECO:0000256" key="2">
    <source>
        <dbReference type="ARBA" id="ARBA00004651"/>
    </source>
</evidence>
<organism evidence="13 14">
    <name type="scientific">Pleomorphomonas carboxyditropha</name>
    <dbReference type="NCBI Taxonomy" id="2023338"/>
    <lineage>
        <taxon>Bacteria</taxon>
        <taxon>Pseudomonadati</taxon>
        <taxon>Pseudomonadota</taxon>
        <taxon>Alphaproteobacteria</taxon>
        <taxon>Hyphomicrobiales</taxon>
        <taxon>Pleomorphomonadaceae</taxon>
        <taxon>Pleomorphomonas</taxon>
    </lineage>
</organism>
<evidence type="ECO:0000256" key="11">
    <source>
        <dbReference type="RuleBase" id="RU363032"/>
    </source>
</evidence>
<accession>A0A2G9X2N5</accession>